<keyword evidence="3" id="KW-1185">Reference proteome</keyword>
<organism evidence="2 3">
    <name type="scientific">Fulvivirga imtechensis AK7</name>
    <dbReference type="NCBI Taxonomy" id="1237149"/>
    <lineage>
        <taxon>Bacteria</taxon>
        <taxon>Pseudomonadati</taxon>
        <taxon>Bacteroidota</taxon>
        <taxon>Cytophagia</taxon>
        <taxon>Cytophagales</taxon>
        <taxon>Fulvivirgaceae</taxon>
        <taxon>Fulvivirga</taxon>
    </lineage>
</organism>
<evidence type="ECO:0000313" key="2">
    <source>
        <dbReference type="EMBL" id="ELR73272.1"/>
    </source>
</evidence>
<dbReference type="EMBL" id="AMZN01000007">
    <property type="protein sequence ID" value="ELR73272.1"/>
    <property type="molecule type" value="Genomic_DNA"/>
</dbReference>
<evidence type="ECO:0000313" key="3">
    <source>
        <dbReference type="Proteomes" id="UP000011135"/>
    </source>
</evidence>
<gene>
    <name evidence="2" type="ORF">C900_04783</name>
</gene>
<name>L8K1F7_9BACT</name>
<feature type="transmembrane region" description="Helical" evidence="1">
    <location>
        <begin position="12"/>
        <end position="31"/>
    </location>
</feature>
<protein>
    <submittedName>
        <fullName evidence="2">Uncharacterized protein</fullName>
    </submittedName>
</protein>
<dbReference type="RefSeq" id="WP_009578158.1">
    <property type="nucleotide sequence ID" value="NZ_AMZN01000007.1"/>
</dbReference>
<keyword evidence="1" id="KW-0472">Membrane</keyword>
<comment type="caution">
    <text evidence="2">The sequence shown here is derived from an EMBL/GenBank/DDBJ whole genome shotgun (WGS) entry which is preliminary data.</text>
</comment>
<evidence type="ECO:0000256" key="1">
    <source>
        <dbReference type="SAM" id="Phobius"/>
    </source>
</evidence>
<dbReference type="AlphaFoldDB" id="L8K1F7"/>
<accession>L8K1F7</accession>
<feature type="transmembrane region" description="Helical" evidence="1">
    <location>
        <begin position="84"/>
        <end position="103"/>
    </location>
</feature>
<proteinExistence type="predicted"/>
<sequence length="105" mass="12249">MNIAKELNYKQVILLGMVTELMLVFIQFIYLKLNSNTDASLAFTTEYMRYTGFYVFQIIGFFVYTIAVFVLLKKFHVTSFYKILFFIVAGGVVELSFYLLTLANY</sequence>
<keyword evidence="1" id="KW-1133">Transmembrane helix</keyword>
<feature type="transmembrane region" description="Helical" evidence="1">
    <location>
        <begin position="51"/>
        <end position="72"/>
    </location>
</feature>
<keyword evidence="1" id="KW-0812">Transmembrane</keyword>
<reference evidence="2 3" key="1">
    <citation type="submission" date="2012-12" db="EMBL/GenBank/DDBJ databases">
        <title>Genome assembly of Fulvivirga imtechensis AK7.</title>
        <authorList>
            <person name="Nupur N."/>
            <person name="Khatri I."/>
            <person name="Kumar R."/>
            <person name="Subramanian S."/>
            <person name="Pinnaka A."/>
        </authorList>
    </citation>
    <scope>NUCLEOTIDE SEQUENCE [LARGE SCALE GENOMIC DNA]</scope>
    <source>
        <strain evidence="2 3">AK7</strain>
    </source>
</reference>
<dbReference type="Proteomes" id="UP000011135">
    <property type="component" value="Unassembled WGS sequence"/>
</dbReference>